<dbReference type="EMBL" id="JAVDUU010000002">
    <property type="protein sequence ID" value="MDR6942044.1"/>
    <property type="molecule type" value="Genomic_DNA"/>
</dbReference>
<feature type="signal peptide" evidence="1">
    <location>
        <begin position="1"/>
        <end position="20"/>
    </location>
</feature>
<keyword evidence="3" id="KW-1185">Reference proteome</keyword>
<evidence type="ECO:0008006" key="4">
    <source>
        <dbReference type="Google" id="ProtNLM"/>
    </source>
</evidence>
<evidence type="ECO:0000256" key="1">
    <source>
        <dbReference type="SAM" id="SignalP"/>
    </source>
</evidence>
<accession>A0ABU1T9L2</accession>
<keyword evidence="1" id="KW-0732">Signal</keyword>
<evidence type="ECO:0000313" key="3">
    <source>
        <dbReference type="Proteomes" id="UP001247620"/>
    </source>
</evidence>
<gene>
    <name evidence="2" type="ORF">J2W55_001886</name>
</gene>
<sequence>MKYFICVVLLLSVVPLFLNAQSNYKPGYVVNFKNDTLNGFIDYREWARNPEEITFKQTLSGSPQKISVLNANAFGINNSEYYDRFVVNITTSTVELTQLSHKLDTAYVTDTVFLKNVVDGKNISLYVYTNSIKSSYYVLDKRLKTVISLKQYLYYDEENRSISSINSYTGQLLRLAVMYQPDNKGILTRIQKATYTEHDLSDIAIGINGGTKAQQSVHINSSVRFFAGAGVRSSKLQFKGDNTVAPFKEGSSDNAFSPVISGGMDFLLNKYTERLVVRLEVAAAMNRFKFSKQQGTGPTKYDLDFKQFNAAITPQILYNFYSTDNLKAFFDVGLAVNVFKYNNYNYVTTYSYGVVTTQNKYPQFQSLVISLPIKAGTQINKHIEIYGTYWIPASITRYIYYTTDLSAFQFGVNYLFK</sequence>
<reference evidence="2 3" key="1">
    <citation type="submission" date="2023-07" db="EMBL/GenBank/DDBJ databases">
        <title>Sorghum-associated microbial communities from plants grown in Nebraska, USA.</title>
        <authorList>
            <person name="Schachtman D."/>
        </authorList>
    </citation>
    <scope>NUCLEOTIDE SEQUENCE [LARGE SCALE GENOMIC DNA]</scope>
    <source>
        <strain evidence="2 3">3262</strain>
    </source>
</reference>
<feature type="chain" id="PRO_5046039210" description="DUF5723 domain-containing protein" evidence="1">
    <location>
        <begin position="21"/>
        <end position="417"/>
    </location>
</feature>
<dbReference type="Proteomes" id="UP001247620">
    <property type="component" value="Unassembled WGS sequence"/>
</dbReference>
<organism evidence="2 3">
    <name type="scientific">Mucilaginibacter pocheonensis</name>
    <dbReference type="NCBI Taxonomy" id="398050"/>
    <lineage>
        <taxon>Bacteria</taxon>
        <taxon>Pseudomonadati</taxon>
        <taxon>Bacteroidota</taxon>
        <taxon>Sphingobacteriia</taxon>
        <taxon>Sphingobacteriales</taxon>
        <taxon>Sphingobacteriaceae</taxon>
        <taxon>Mucilaginibacter</taxon>
    </lineage>
</organism>
<protein>
    <recommendedName>
        <fullName evidence="4">DUF5723 domain-containing protein</fullName>
    </recommendedName>
</protein>
<name>A0ABU1T9L2_9SPHI</name>
<dbReference type="RefSeq" id="WP_310094714.1">
    <property type="nucleotide sequence ID" value="NZ_JAVDUU010000002.1"/>
</dbReference>
<comment type="caution">
    <text evidence="2">The sequence shown here is derived from an EMBL/GenBank/DDBJ whole genome shotgun (WGS) entry which is preliminary data.</text>
</comment>
<proteinExistence type="predicted"/>
<evidence type="ECO:0000313" key="2">
    <source>
        <dbReference type="EMBL" id="MDR6942044.1"/>
    </source>
</evidence>